<accession>A0AC35G2H7</accession>
<dbReference type="Proteomes" id="UP000887580">
    <property type="component" value="Unplaced"/>
</dbReference>
<sequence length="394" mass="44792">MDLRHQEISIELSKTLFEPGELISGKVHLNFESKIECDKITAHFIGGLQTKIICDSIHNNNVKGGDGTPIYEYEKQFINEIINLKLFKKEILQERKESIGDWIIPFSDIKPTFPSPKLSESTFHGFEAGSHTIPFEYRLPFSGLHTSFAARKCNTTIKYGIIIELHKNLEIIHHNKADFSVVCPLPIPMGLNISKDFKSKIDLTKGFNIDIILTLLKKTYLPTEKLECKVTIKNNWKHSLKYVHFNIYQRMTSIAKLKTGSLRKSFISRIEHAGVGLPRIMPKISAGQTFTFSPEFYIPALIPFQNVENFFIVEYFAQVKVGRDSNAIFGNCRAPITVGTHYSAPMKEEVLVDLSTPPSSPIPYQENNIPEGPIMKFSATNPFINDRFFVNTAY</sequence>
<reference evidence="2" key="1">
    <citation type="submission" date="2022-11" db="UniProtKB">
        <authorList>
            <consortium name="WormBaseParasite"/>
        </authorList>
    </citation>
    <scope>IDENTIFICATION</scope>
</reference>
<name>A0AC35G2H7_9BILA</name>
<organism evidence="1 2">
    <name type="scientific">Panagrolaimus sp. PS1159</name>
    <dbReference type="NCBI Taxonomy" id="55785"/>
    <lineage>
        <taxon>Eukaryota</taxon>
        <taxon>Metazoa</taxon>
        <taxon>Ecdysozoa</taxon>
        <taxon>Nematoda</taxon>
        <taxon>Chromadorea</taxon>
        <taxon>Rhabditida</taxon>
        <taxon>Tylenchina</taxon>
        <taxon>Panagrolaimomorpha</taxon>
        <taxon>Panagrolaimoidea</taxon>
        <taxon>Panagrolaimidae</taxon>
        <taxon>Panagrolaimus</taxon>
    </lineage>
</organism>
<proteinExistence type="predicted"/>
<dbReference type="WBParaSite" id="PS1159_v2.g23364.t1">
    <property type="protein sequence ID" value="PS1159_v2.g23364.t1"/>
    <property type="gene ID" value="PS1159_v2.g23364"/>
</dbReference>
<evidence type="ECO:0000313" key="2">
    <source>
        <dbReference type="WBParaSite" id="PS1159_v2.g23364.t1"/>
    </source>
</evidence>
<evidence type="ECO:0000313" key="1">
    <source>
        <dbReference type="Proteomes" id="UP000887580"/>
    </source>
</evidence>
<protein>
    <submittedName>
        <fullName evidence="2">Arrestin-like N-terminal domain-containing protein</fullName>
    </submittedName>
</protein>